<evidence type="ECO:0000259" key="4">
    <source>
        <dbReference type="Pfam" id="PF20147"/>
    </source>
</evidence>
<keyword evidence="3" id="KW-0964">Secreted</keyword>
<comment type="caution">
    <text evidence="5">The sequence shown here is derived from an EMBL/GenBank/DDBJ whole genome shotgun (WGS) entry which is preliminary data.</text>
</comment>
<dbReference type="InterPro" id="IPR045379">
    <property type="entry name" value="Crinkler_N"/>
</dbReference>
<name>A0A015LVI7_RHIIW</name>
<evidence type="ECO:0000313" key="5">
    <source>
        <dbReference type="EMBL" id="EXX76686.1"/>
    </source>
</evidence>
<evidence type="ECO:0000256" key="1">
    <source>
        <dbReference type="ARBA" id="ARBA00004340"/>
    </source>
</evidence>
<proteinExistence type="predicted"/>
<dbReference type="HOGENOM" id="CLU_1475895_0_0_1"/>
<feature type="domain" description="Crinkler effector protein N-terminal" evidence="4">
    <location>
        <begin position="5"/>
        <end position="56"/>
    </location>
</feature>
<dbReference type="Proteomes" id="UP000022910">
    <property type="component" value="Unassembled WGS sequence"/>
</dbReference>
<dbReference type="GO" id="GO:0005576">
    <property type="term" value="C:extracellular region"/>
    <property type="evidence" value="ECO:0007669"/>
    <property type="project" value="UniProtKB-SubCell"/>
</dbReference>
<dbReference type="AlphaFoldDB" id="A0A015LVI7"/>
<dbReference type="EMBL" id="JEMT01011895">
    <property type="protein sequence ID" value="EXX76686.1"/>
    <property type="molecule type" value="Genomic_DNA"/>
</dbReference>
<accession>A0A015LVI7</accession>
<organism evidence="5 6">
    <name type="scientific">Rhizophagus irregularis (strain DAOM 197198w)</name>
    <name type="common">Glomus intraradices</name>
    <dbReference type="NCBI Taxonomy" id="1432141"/>
    <lineage>
        <taxon>Eukaryota</taxon>
        <taxon>Fungi</taxon>
        <taxon>Fungi incertae sedis</taxon>
        <taxon>Mucoromycota</taxon>
        <taxon>Glomeromycotina</taxon>
        <taxon>Glomeromycetes</taxon>
        <taxon>Glomerales</taxon>
        <taxon>Glomeraceae</taxon>
        <taxon>Rhizophagus</taxon>
    </lineage>
</organism>
<dbReference type="OrthoDB" id="2409492at2759"/>
<comment type="subcellular location">
    <subcellularLocation>
        <location evidence="1">Host cell</location>
    </subcellularLocation>
    <subcellularLocation>
        <location evidence="2">Secreted</location>
    </subcellularLocation>
</comment>
<keyword evidence="6" id="KW-1185">Reference proteome</keyword>
<protein>
    <recommendedName>
        <fullName evidence="4">Crinkler effector protein N-terminal domain-containing protein</fullName>
    </recommendedName>
</protein>
<sequence length="183" mass="20497">MSITLVGDLKEAINVKKAPRFNDIAADELKLWKVEIHDDCDDLLSTLTLENNAELTTPAGEHIHVLVEPPASTATSNREQELLDRIAVLEESLSKSVRRQLKGQKLINLQINLLSNNAFTSYFTTYYNLGLSFAEFDQPVFICLAICKLAKIELQERVGIRFFSLSALLVTAYGISQLKLEDV</sequence>
<evidence type="ECO:0000256" key="2">
    <source>
        <dbReference type="ARBA" id="ARBA00004613"/>
    </source>
</evidence>
<reference evidence="5 6" key="1">
    <citation type="submission" date="2014-02" db="EMBL/GenBank/DDBJ databases">
        <title>Single nucleus genome sequencing reveals high similarity among nuclei of an endomycorrhizal fungus.</title>
        <authorList>
            <person name="Lin K."/>
            <person name="Geurts R."/>
            <person name="Zhang Z."/>
            <person name="Limpens E."/>
            <person name="Saunders D.G."/>
            <person name="Mu D."/>
            <person name="Pang E."/>
            <person name="Cao H."/>
            <person name="Cha H."/>
            <person name="Lin T."/>
            <person name="Zhou Q."/>
            <person name="Shang Y."/>
            <person name="Li Y."/>
            <person name="Ivanov S."/>
            <person name="Sharma T."/>
            <person name="Velzen R.V."/>
            <person name="Ruijter N.D."/>
            <person name="Aanen D.K."/>
            <person name="Win J."/>
            <person name="Kamoun S."/>
            <person name="Bisseling T."/>
            <person name="Huang S."/>
        </authorList>
    </citation>
    <scope>NUCLEOTIDE SEQUENCE [LARGE SCALE GENOMIC DNA]</scope>
    <source>
        <strain evidence="6">DAOM197198w</strain>
    </source>
</reference>
<evidence type="ECO:0000256" key="3">
    <source>
        <dbReference type="ARBA" id="ARBA00022525"/>
    </source>
</evidence>
<gene>
    <name evidence="5" type="ORF">RirG_030830</name>
</gene>
<evidence type="ECO:0000313" key="6">
    <source>
        <dbReference type="Proteomes" id="UP000022910"/>
    </source>
</evidence>
<dbReference type="Pfam" id="PF20147">
    <property type="entry name" value="Crinkler"/>
    <property type="match status" value="1"/>
</dbReference>
<dbReference type="GO" id="GO:0043657">
    <property type="term" value="C:host cell"/>
    <property type="evidence" value="ECO:0007669"/>
    <property type="project" value="UniProtKB-SubCell"/>
</dbReference>